<organism evidence="8 9">
    <name type="scientific">Orrella daihaiensis</name>
    <dbReference type="NCBI Taxonomy" id="2782176"/>
    <lineage>
        <taxon>Bacteria</taxon>
        <taxon>Pseudomonadati</taxon>
        <taxon>Pseudomonadota</taxon>
        <taxon>Betaproteobacteria</taxon>
        <taxon>Burkholderiales</taxon>
        <taxon>Alcaligenaceae</taxon>
        <taxon>Orrella</taxon>
    </lineage>
</organism>
<feature type="transmembrane region" description="Helical" evidence="6">
    <location>
        <begin position="383"/>
        <end position="401"/>
    </location>
</feature>
<sequence>MSADKTGSIDLTTQVSNWEIGGWIATLVLSPVCYVVAHHLGMTMQGSLFTAIMATVILMWLFNLVDDYIPPLMGMFAGLFFGLAPASVALAGMASPSLLTLMGVFALASVIAESGLSRRVVLSLLLKLPNRFFWQENILVFCGLLLSLVSPSGNSRISLLLPLFKEMSQSLHLPKRGVAITSLMAATYGGAMLFSTALANSKSASVAAMSMLPTYLQNQYLGIFWLMAAALPIIFLVVIHLASIKVMFRGETPSKIDKDTVRAQLKALGKPGYNEKCGAIAFLFFFIGSLTTGIHFVNIANIAGMTILLLLLAGVFTKAGFQKSIDWPMIFFMLSMDSMMRTLSYLGLDQQLSNFMGSFYTFVDGSFVLYTLATLATTVVMRLAFPVAAGMLLSFIILLPITITQGYSPWICLFLTAMFSDIWFFRYQSSVYLTAWNSNAVLDFEHKWFMRHNNVMNLARVLCVFAAIPIWQWMELI</sequence>
<feature type="transmembrane region" description="Helical" evidence="6">
    <location>
        <begin position="457"/>
        <end position="474"/>
    </location>
</feature>
<name>A0ABY4AIG2_9BURK</name>
<keyword evidence="4 6" id="KW-1133">Transmembrane helix</keyword>
<feature type="transmembrane region" description="Helical" evidence="6">
    <location>
        <begin position="98"/>
        <end position="117"/>
    </location>
</feature>
<feature type="transmembrane region" description="Helical" evidence="6">
    <location>
        <begin position="219"/>
        <end position="242"/>
    </location>
</feature>
<feature type="transmembrane region" description="Helical" evidence="6">
    <location>
        <begin position="407"/>
        <end position="425"/>
    </location>
</feature>
<comment type="subcellular location">
    <subcellularLocation>
        <location evidence="1">Membrane</location>
        <topology evidence="1">Multi-pass membrane protein</topology>
    </subcellularLocation>
</comment>
<evidence type="ECO:0000256" key="6">
    <source>
        <dbReference type="SAM" id="Phobius"/>
    </source>
</evidence>
<gene>
    <name evidence="8" type="ORF">DHf2319_11685</name>
</gene>
<dbReference type="Pfam" id="PF03600">
    <property type="entry name" value="CitMHS"/>
    <property type="match status" value="1"/>
</dbReference>
<evidence type="ECO:0000256" key="1">
    <source>
        <dbReference type="ARBA" id="ARBA00004141"/>
    </source>
</evidence>
<keyword evidence="9" id="KW-1185">Reference proteome</keyword>
<feature type="transmembrane region" description="Helical" evidence="6">
    <location>
        <begin position="20"/>
        <end position="37"/>
    </location>
</feature>
<protein>
    <submittedName>
        <fullName evidence="8">Anion permease</fullName>
    </submittedName>
</protein>
<evidence type="ECO:0000259" key="7">
    <source>
        <dbReference type="Pfam" id="PF03600"/>
    </source>
</evidence>
<evidence type="ECO:0000313" key="8">
    <source>
        <dbReference type="EMBL" id="UOD50085.1"/>
    </source>
</evidence>
<keyword evidence="5 6" id="KW-0472">Membrane</keyword>
<feature type="transmembrane region" description="Helical" evidence="6">
    <location>
        <begin position="277"/>
        <end position="296"/>
    </location>
</feature>
<feature type="transmembrane region" description="Helical" evidence="6">
    <location>
        <begin position="137"/>
        <end position="157"/>
    </location>
</feature>
<dbReference type="RefSeq" id="WP_243478482.1">
    <property type="nucleotide sequence ID" value="NZ_CP063982.1"/>
</dbReference>
<accession>A0ABY4AIG2</accession>
<dbReference type="Proteomes" id="UP000831607">
    <property type="component" value="Chromosome"/>
</dbReference>
<evidence type="ECO:0000256" key="2">
    <source>
        <dbReference type="ARBA" id="ARBA00022448"/>
    </source>
</evidence>
<evidence type="ECO:0000256" key="3">
    <source>
        <dbReference type="ARBA" id="ARBA00022692"/>
    </source>
</evidence>
<keyword evidence="2" id="KW-0813">Transport</keyword>
<dbReference type="InterPro" id="IPR004680">
    <property type="entry name" value="Cit_transptr-like_dom"/>
</dbReference>
<evidence type="ECO:0000256" key="5">
    <source>
        <dbReference type="ARBA" id="ARBA00023136"/>
    </source>
</evidence>
<feature type="transmembrane region" description="Helical" evidence="6">
    <location>
        <begin position="44"/>
        <end position="62"/>
    </location>
</feature>
<feature type="domain" description="Citrate transporter-like" evidence="7">
    <location>
        <begin position="58"/>
        <end position="393"/>
    </location>
</feature>
<dbReference type="EMBL" id="CP063982">
    <property type="protein sequence ID" value="UOD50085.1"/>
    <property type="molecule type" value="Genomic_DNA"/>
</dbReference>
<feature type="transmembrane region" description="Helical" evidence="6">
    <location>
        <begin position="359"/>
        <end position="376"/>
    </location>
</feature>
<reference evidence="8 9" key="1">
    <citation type="submission" date="2020-11" db="EMBL/GenBank/DDBJ databases">
        <title>Algicoccus daihaiensis sp.nov., isolated from Daihai Lake in Inner Mongolia.</title>
        <authorList>
            <person name="Kai J."/>
        </authorList>
    </citation>
    <scope>NUCLEOTIDE SEQUENCE [LARGE SCALE GENOMIC DNA]</scope>
    <source>
        <strain evidence="9">f23</strain>
    </source>
</reference>
<feature type="transmembrane region" description="Helical" evidence="6">
    <location>
        <begin position="68"/>
        <end position="91"/>
    </location>
</feature>
<keyword evidence="3 6" id="KW-0812">Transmembrane</keyword>
<feature type="transmembrane region" description="Helical" evidence="6">
    <location>
        <begin position="178"/>
        <end position="199"/>
    </location>
</feature>
<proteinExistence type="predicted"/>
<evidence type="ECO:0000313" key="9">
    <source>
        <dbReference type="Proteomes" id="UP000831607"/>
    </source>
</evidence>
<evidence type="ECO:0000256" key="4">
    <source>
        <dbReference type="ARBA" id="ARBA00022989"/>
    </source>
</evidence>
<feature type="transmembrane region" description="Helical" evidence="6">
    <location>
        <begin position="302"/>
        <end position="321"/>
    </location>
</feature>